<dbReference type="OrthoDB" id="191601at2759"/>
<gene>
    <name evidence="2" type="ORF">EJ05DRAFT_491933</name>
</gene>
<organism evidence="2 3">
    <name type="scientific">Pseudovirgaria hyperparasitica</name>
    <dbReference type="NCBI Taxonomy" id="470096"/>
    <lineage>
        <taxon>Eukaryota</taxon>
        <taxon>Fungi</taxon>
        <taxon>Dikarya</taxon>
        <taxon>Ascomycota</taxon>
        <taxon>Pezizomycotina</taxon>
        <taxon>Dothideomycetes</taxon>
        <taxon>Dothideomycetes incertae sedis</taxon>
        <taxon>Acrospermales</taxon>
        <taxon>Acrospermaceae</taxon>
        <taxon>Pseudovirgaria</taxon>
    </lineage>
</organism>
<dbReference type="GO" id="GO:0007030">
    <property type="term" value="P:Golgi organization"/>
    <property type="evidence" value="ECO:0007669"/>
    <property type="project" value="TreeGrafter"/>
</dbReference>
<dbReference type="Proteomes" id="UP000799437">
    <property type="component" value="Unassembled WGS sequence"/>
</dbReference>
<accession>A0A6A6WGN7</accession>
<dbReference type="EMBL" id="ML996567">
    <property type="protein sequence ID" value="KAF2761265.1"/>
    <property type="molecule type" value="Genomic_DNA"/>
</dbReference>
<dbReference type="PANTHER" id="PTHR17985">
    <property type="entry name" value="SER/THR-RICH PROTEIN T10 IN DGCR REGION"/>
    <property type="match status" value="1"/>
</dbReference>
<protein>
    <submittedName>
        <fullName evidence="2">DUF833-domain-containing protein</fullName>
    </submittedName>
</protein>
<name>A0A6A6WGN7_9PEZI</name>
<dbReference type="GO" id="GO:0009306">
    <property type="term" value="P:protein secretion"/>
    <property type="evidence" value="ECO:0007669"/>
    <property type="project" value="TreeGrafter"/>
</dbReference>
<evidence type="ECO:0000313" key="2">
    <source>
        <dbReference type="EMBL" id="KAF2761265.1"/>
    </source>
</evidence>
<reference evidence="2" key="1">
    <citation type="journal article" date="2020" name="Stud. Mycol.">
        <title>101 Dothideomycetes genomes: a test case for predicting lifestyles and emergence of pathogens.</title>
        <authorList>
            <person name="Haridas S."/>
            <person name="Albert R."/>
            <person name="Binder M."/>
            <person name="Bloem J."/>
            <person name="Labutti K."/>
            <person name="Salamov A."/>
            <person name="Andreopoulos B."/>
            <person name="Baker S."/>
            <person name="Barry K."/>
            <person name="Bills G."/>
            <person name="Bluhm B."/>
            <person name="Cannon C."/>
            <person name="Castanera R."/>
            <person name="Culley D."/>
            <person name="Daum C."/>
            <person name="Ezra D."/>
            <person name="Gonzalez J."/>
            <person name="Henrissat B."/>
            <person name="Kuo A."/>
            <person name="Liang C."/>
            <person name="Lipzen A."/>
            <person name="Lutzoni F."/>
            <person name="Magnuson J."/>
            <person name="Mondo S."/>
            <person name="Nolan M."/>
            <person name="Ohm R."/>
            <person name="Pangilinan J."/>
            <person name="Park H.-J."/>
            <person name="Ramirez L."/>
            <person name="Alfaro M."/>
            <person name="Sun H."/>
            <person name="Tritt A."/>
            <person name="Yoshinaga Y."/>
            <person name="Zwiers L.-H."/>
            <person name="Turgeon B."/>
            <person name="Goodwin S."/>
            <person name="Spatafora J."/>
            <person name="Crous P."/>
            <person name="Grigoriev I."/>
        </authorList>
    </citation>
    <scope>NUCLEOTIDE SEQUENCE</scope>
    <source>
        <strain evidence="2">CBS 121739</strain>
    </source>
</reference>
<dbReference type="GO" id="GO:0005794">
    <property type="term" value="C:Golgi apparatus"/>
    <property type="evidence" value="ECO:0007669"/>
    <property type="project" value="TreeGrafter"/>
</dbReference>
<keyword evidence="3" id="KW-1185">Reference proteome</keyword>
<feature type="region of interest" description="Disordered" evidence="1">
    <location>
        <begin position="248"/>
        <end position="268"/>
    </location>
</feature>
<proteinExistence type="predicted"/>
<dbReference type="InterPro" id="IPR008551">
    <property type="entry name" value="TANGO2"/>
</dbReference>
<evidence type="ECO:0000256" key="1">
    <source>
        <dbReference type="SAM" id="MobiDB-lite"/>
    </source>
</evidence>
<dbReference type="GeneID" id="54487064"/>
<dbReference type="Pfam" id="PF05742">
    <property type="entry name" value="TANGO2"/>
    <property type="match status" value="1"/>
</dbReference>
<sequence>MCIAVITTAHPEYPFILLDNRDEYLSRPTAAARWWDSPSSQVLGGFDLYHKAHGTWLGITRQGRVAVLTNYREENQPILPSGRSRGEVVNGWLESPPSQHIDTEHYARHVVENDGGVQGMGGFSLMYGRIQDVIKTGTGLAILSNRTPDVKGLIWLAQKPGETRAMSNSFFGDVSWPKVTNCEHDVGVALSESAKKKEPKEELIKRLFAVLSKGDLRSRKKGEDWEVYLRQLRNTIFVPTIGGSKLSENEADEVTTTESPKAVDTSPGVYGTQKQTIILVNRDGHADFVERTLFDVNSNAVPPGQGDRHFEFDIEGW</sequence>
<evidence type="ECO:0000313" key="3">
    <source>
        <dbReference type="Proteomes" id="UP000799437"/>
    </source>
</evidence>
<dbReference type="RefSeq" id="XP_033603716.1">
    <property type="nucleotide sequence ID" value="XM_033746010.1"/>
</dbReference>
<dbReference type="PANTHER" id="PTHR17985:SF8">
    <property type="entry name" value="TRANSPORT AND GOLGI ORGANIZATION PROTEIN 2 HOMOLOG"/>
    <property type="match status" value="1"/>
</dbReference>
<dbReference type="AlphaFoldDB" id="A0A6A6WGN7"/>